<sequence>MAVLCHLHPLGDKCNIVHNITSKLLESSFIQQFRLTLIVLTVLLVSLLNIFAFHFETTGGPHRDASEPWSDVEDDTWADTFLSQLQHHINDRKFDHRLVR</sequence>
<keyword evidence="1" id="KW-0812">Transmembrane</keyword>
<evidence type="ECO:0000313" key="3">
    <source>
        <dbReference type="Proteomes" id="UP000499080"/>
    </source>
</evidence>
<keyword evidence="1" id="KW-1133">Transmembrane helix</keyword>
<evidence type="ECO:0000313" key="2">
    <source>
        <dbReference type="EMBL" id="GBM08352.1"/>
    </source>
</evidence>
<comment type="caution">
    <text evidence="2">The sequence shown here is derived from an EMBL/GenBank/DDBJ whole genome shotgun (WGS) entry which is preliminary data.</text>
</comment>
<dbReference type="AlphaFoldDB" id="A0A4Y2CV48"/>
<dbReference type="Proteomes" id="UP000499080">
    <property type="component" value="Unassembled WGS sequence"/>
</dbReference>
<gene>
    <name evidence="2" type="ORF">AVEN_108355_1</name>
</gene>
<evidence type="ECO:0000256" key="1">
    <source>
        <dbReference type="SAM" id="Phobius"/>
    </source>
</evidence>
<keyword evidence="3" id="KW-1185">Reference proteome</keyword>
<proteinExistence type="predicted"/>
<organism evidence="2 3">
    <name type="scientific">Araneus ventricosus</name>
    <name type="common">Orbweaver spider</name>
    <name type="synonym">Epeira ventricosa</name>
    <dbReference type="NCBI Taxonomy" id="182803"/>
    <lineage>
        <taxon>Eukaryota</taxon>
        <taxon>Metazoa</taxon>
        <taxon>Ecdysozoa</taxon>
        <taxon>Arthropoda</taxon>
        <taxon>Chelicerata</taxon>
        <taxon>Arachnida</taxon>
        <taxon>Araneae</taxon>
        <taxon>Araneomorphae</taxon>
        <taxon>Entelegynae</taxon>
        <taxon>Araneoidea</taxon>
        <taxon>Araneidae</taxon>
        <taxon>Araneus</taxon>
    </lineage>
</organism>
<reference evidence="2 3" key="1">
    <citation type="journal article" date="2019" name="Sci. Rep.">
        <title>Orb-weaving spider Araneus ventricosus genome elucidates the spidroin gene catalogue.</title>
        <authorList>
            <person name="Kono N."/>
            <person name="Nakamura H."/>
            <person name="Ohtoshi R."/>
            <person name="Moran D.A.P."/>
            <person name="Shinohara A."/>
            <person name="Yoshida Y."/>
            <person name="Fujiwara M."/>
            <person name="Mori M."/>
            <person name="Tomita M."/>
            <person name="Arakawa K."/>
        </authorList>
    </citation>
    <scope>NUCLEOTIDE SEQUENCE [LARGE SCALE GENOMIC DNA]</scope>
</reference>
<dbReference type="EMBL" id="BGPR01000256">
    <property type="protein sequence ID" value="GBM08352.1"/>
    <property type="molecule type" value="Genomic_DNA"/>
</dbReference>
<protein>
    <submittedName>
        <fullName evidence="2">Uncharacterized protein</fullName>
    </submittedName>
</protein>
<name>A0A4Y2CV48_ARAVE</name>
<keyword evidence="1" id="KW-0472">Membrane</keyword>
<accession>A0A4Y2CV48</accession>
<feature type="transmembrane region" description="Helical" evidence="1">
    <location>
        <begin position="33"/>
        <end position="53"/>
    </location>
</feature>